<comment type="caution">
    <text evidence="1">The sequence shown here is derived from an EMBL/GenBank/DDBJ whole genome shotgun (WGS) entry which is preliminary data.</text>
</comment>
<organism evidence="1 2">
    <name type="scientific">Trichonephila inaurata madagascariensis</name>
    <dbReference type="NCBI Taxonomy" id="2747483"/>
    <lineage>
        <taxon>Eukaryota</taxon>
        <taxon>Metazoa</taxon>
        <taxon>Ecdysozoa</taxon>
        <taxon>Arthropoda</taxon>
        <taxon>Chelicerata</taxon>
        <taxon>Arachnida</taxon>
        <taxon>Araneae</taxon>
        <taxon>Araneomorphae</taxon>
        <taxon>Entelegynae</taxon>
        <taxon>Araneoidea</taxon>
        <taxon>Nephilidae</taxon>
        <taxon>Trichonephila</taxon>
        <taxon>Trichonephila inaurata</taxon>
    </lineage>
</organism>
<dbReference type="PANTHER" id="PTHR14449">
    <property type="entry name" value="FANCONI ANEMIA GROUP F PROTEIN FANCF"/>
    <property type="match status" value="1"/>
</dbReference>
<dbReference type="EMBL" id="BMAV01025896">
    <property type="protein sequence ID" value="GFS45693.1"/>
    <property type="molecule type" value="Genomic_DNA"/>
</dbReference>
<dbReference type="GO" id="GO:0036297">
    <property type="term" value="P:interstrand cross-link repair"/>
    <property type="evidence" value="ECO:0007669"/>
    <property type="project" value="InterPro"/>
</dbReference>
<dbReference type="OrthoDB" id="6429998at2759"/>
<dbReference type="Pfam" id="PF11107">
    <property type="entry name" value="FANCF"/>
    <property type="match status" value="1"/>
</dbReference>
<gene>
    <name evidence="1" type="primary">AVEN_225416_1</name>
    <name evidence="1" type="ORF">TNIN_307392</name>
</gene>
<protein>
    <submittedName>
        <fullName evidence="1">Uncharacterized protein</fullName>
    </submittedName>
</protein>
<accession>A0A8X6IJI9</accession>
<name>A0A8X6IJI9_9ARAC</name>
<dbReference type="AlphaFoldDB" id="A0A8X6IJI9"/>
<sequence>MNSTEVLTSILHFYETIISKAHYSPNWNEEDISNAFFWAEFCVQIYNKFSENSDIIKALDDQIHLFSNQSYCFKNLKQSSSLLCQSFLQNPSISKEFLQNAVQSINPQGLNFEEVSLDTSALGNLCLELLDSLKPISIVDSSRSVYYEIKAELLLNFLKDVIAHLDTEQQYESQLSFVFDILCRNSETLVTILHVLCSESDSEVASGIQNFALSWILLKLLDEQNSSLVHFLWQQPPLKLREIAVKYLSFGNYYIDFLTKCASSLSLQNENGNQKWKKSSSSSNEVSLEYKQILDHFQSVLSIQDELSKATQDHLMALLNQASIWQDIWAHTQP</sequence>
<dbReference type="PANTHER" id="PTHR14449:SF2">
    <property type="entry name" value="FANCONI ANEMIA GROUP F PROTEIN"/>
    <property type="match status" value="1"/>
</dbReference>
<dbReference type="Gene3D" id="1.25.40.490">
    <property type="match status" value="1"/>
</dbReference>
<proteinExistence type="predicted"/>
<evidence type="ECO:0000313" key="1">
    <source>
        <dbReference type="EMBL" id="GFS45693.1"/>
    </source>
</evidence>
<dbReference type="Proteomes" id="UP000886998">
    <property type="component" value="Unassembled WGS sequence"/>
</dbReference>
<dbReference type="InterPro" id="IPR035428">
    <property type="entry name" value="FANCF"/>
</dbReference>
<dbReference type="GO" id="GO:0043240">
    <property type="term" value="C:Fanconi anaemia nuclear complex"/>
    <property type="evidence" value="ECO:0007669"/>
    <property type="project" value="InterPro"/>
</dbReference>
<evidence type="ECO:0000313" key="2">
    <source>
        <dbReference type="Proteomes" id="UP000886998"/>
    </source>
</evidence>
<keyword evidence="2" id="KW-1185">Reference proteome</keyword>
<reference evidence="1" key="1">
    <citation type="submission" date="2020-08" db="EMBL/GenBank/DDBJ databases">
        <title>Multicomponent nature underlies the extraordinary mechanical properties of spider dragline silk.</title>
        <authorList>
            <person name="Kono N."/>
            <person name="Nakamura H."/>
            <person name="Mori M."/>
            <person name="Yoshida Y."/>
            <person name="Ohtoshi R."/>
            <person name="Malay A.D."/>
            <person name="Moran D.A.P."/>
            <person name="Tomita M."/>
            <person name="Numata K."/>
            <person name="Arakawa K."/>
        </authorList>
    </citation>
    <scope>NUCLEOTIDE SEQUENCE</scope>
</reference>
<dbReference type="InterPro" id="IPR038505">
    <property type="entry name" value="FANCF_C_sf"/>
</dbReference>